<gene>
    <name evidence="2" type="ORF">K450DRAFT_241476</name>
</gene>
<evidence type="ECO:0000256" key="1">
    <source>
        <dbReference type="SAM" id="MobiDB-lite"/>
    </source>
</evidence>
<reference evidence="2" key="1">
    <citation type="submission" date="2021-06" db="EMBL/GenBank/DDBJ databases">
        <authorList>
            <consortium name="DOE Joint Genome Institute"/>
            <person name="Mondo S.J."/>
            <person name="Amses K.R."/>
            <person name="Simmons D.R."/>
            <person name="Longcore J.E."/>
            <person name="Seto K."/>
            <person name="Alves G.H."/>
            <person name="Bonds A.E."/>
            <person name="Quandt C.A."/>
            <person name="Davis W.J."/>
            <person name="Chang Y."/>
            <person name="Letcher P.M."/>
            <person name="Powell M.J."/>
            <person name="Kuo A."/>
            <person name="Labutti K."/>
            <person name="Pangilinan J."/>
            <person name="Andreopoulos W."/>
            <person name="Tritt A."/>
            <person name="Riley R."/>
            <person name="Hundley H."/>
            <person name="Johnson J."/>
            <person name="Lipzen A."/>
            <person name="Barry K."/>
            <person name="Berbee M.L."/>
            <person name="Buchler N.E."/>
            <person name="Grigoriev I.V."/>
            <person name="Spatafora J.W."/>
            <person name="Stajich J.E."/>
            <person name="James T.Y."/>
        </authorList>
    </citation>
    <scope>NUCLEOTIDE SEQUENCE</scope>
    <source>
        <strain evidence="2">AG</strain>
    </source>
</reference>
<keyword evidence="3" id="KW-1185">Reference proteome</keyword>
<comment type="caution">
    <text evidence="2">The sequence shown here is derived from an EMBL/GenBank/DDBJ whole genome shotgun (WGS) entry which is preliminary data.</text>
</comment>
<evidence type="ECO:0000313" key="3">
    <source>
        <dbReference type="Proteomes" id="UP001206595"/>
    </source>
</evidence>
<dbReference type="EMBL" id="MU620919">
    <property type="protein sequence ID" value="KAI8579541.1"/>
    <property type="molecule type" value="Genomic_DNA"/>
</dbReference>
<evidence type="ECO:0000313" key="2">
    <source>
        <dbReference type="EMBL" id="KAI8579541.1"/>
    </source>
</evidence>
<protein>
    <submittedName>
        <fullName evidence="2">Uncharacterized protein</fullName>
    </submittedName>
</protein>
<dbReference type="RefSeq" id="XP_051444545.1">
    <property type="nucleotide sequence ID" value="XM_051589097.1"/>
</dbReference>
<name>A0AAD5HEF8_UMBRA</name>
<sequence length="51" mass="5863">MFDAWLPSPSTLSKRNIKSNKKQSKKRDQGVKYGGLRSTQNLVKTVKKKKK</sequence>
<feature type="compositionally biased region" description="Basic residues" evidence="1">
    <location>
        <begin position="15"/>
        <end position="25"/>
    </location>
</feature>
<feature type="region of interest" description="Disordered" evidence="1">
    <location>
        <begin position="1"/>
        <end position="51"/>
    </location>
</feature>
<dbReference type="GeneID" id="75914442"/>
<dbReference type="Proteomes" id="UP001206595">
    <property type="component" value="Unassembled WGS sequence"/>
</dbReference>
<accession>A0AAD5HEF8</accession>
<proteinExistence type="predicted"/>
<reference evidence="2" key="2">
    <citation type="journal article" date="2022" name="Proc. Natl. Acad. Sci. U.S.A.">
        <title>Diploid-dominant life cycles characterize the early evolution of Fungi.</title>
        <authorList>
            <person name="Amses K.R."/>
            <person name="Simmons D.R."/>
            <person name="Longcore J.E."/>
            <person name="Mondo S.J."/>
            <person name="Seto K."/>
            <person name="Jeronimo G.H."/>
            <person name="Bonds A.E."/>
            <person name="Quandt C.A."/>
            <person name="Davis W.J."/>
            <person name="Chang Y."/>
            <person name="Federici B.A."/>
            <person name="Kuo A."/>
            <person name="LaButti K."/>
            <person name="Pangilinan J."/>
            <person name="Andreopoulos W."/>
            <person name="Tritt A."/>
            <person name="Riley R."/>
            <person name="Hundley H."/>
            <person name="Johnson J."/>
            <person name="Lipzen A."/>
            <person name="Barry K."/>
            <person name="Lang B.F."/>
            <person name="Cuomo C.A."/>
            <person name="Buchler N.E."/>
            <person name="Grigoriev I.V."/>
            <person name="Spatafora J.W."/>
            <person name="Stajich J.E."/>
            <person name="James T.Y."/>
        </authorList>
    </citation>
    <scope>NUCLEOTIDE SEQUENCE</scope>
    <source>
        <strain evidence="2">AG</strain>
    </source>
</reference>
<organism evidence="2 3">
    <name type="scientific">Umbelopsis ramanniana AG</name>
    <dbReference type="NCBI Taxonomy" id="1314678"/>
    <lineage>
        <taxon>Eukaryota</taxon>
        <taxon>Fungi</taxon>
        <taxon>Fungi incertae sedis</taxon>
        <taxon>Mucoromycota</taxon>
        <taxon>Mucoromycotina</taxon>
        <taxon>Umbelopsidomycetes</taxon>
        <taxon>Umbelopsidales</taxon>
        <taxon>Umbelopsidaceae</taxon>
        <taxon>Umbelopsis</taxon>
    </lineage>
</organism>
<dbReference type="AlphaFoldDB" id="A0AAD5HEF8"/>